<dbReference type="OrthoDB" id="2469129at2759"/>
<gene>
    <name evidence="1" type="ORF">DERYTH_LOCUS13641</name>
</gene>
<accession>A0A9N9HXZ7</accession>
<protein>
    <submittedName>
        <fullName evidence="1">13129_t:CDS:1</fullName>
    </submittedName>
</protein>
<comment type="caution">
    <text evidence="1">The sequence shown here is derived from an EMBL/GenBank/DDBJ whole genome shotgun (WGS) entry which is preliminary data.</text>
</comment>
<evidence type="ECO:0000313" key="2">
    <source>
        <dbReference type="Proteomes" id="UP000789405"/>
    </source>
</evidence>
<proteinExistence type="predicted"/>
<sequence length="195" mass="23112">MTTFLQDLQQKLTELYRDFPEDINNIQVQLTSTNYVIQTPDQTINVSTESIRQTNFTPYLLDLFNAELDFDFGLYVETDLKKLLKYSENVNNPNGKRILAYSLIETRMNQLQQTITKQELQKQLGRYSSQNIARLKRISKRAYKLLQEINEFPIRLTERVTPRWLLTLSKREFETFLQKCNRMNNLEQNFAGAQN</sequence>
<evidence type="ECO:0000313" key="1">
    <source>
        <dbReference type="EMBL" id="CAG8711716.1"/>
    </source>
</evidence>
<name>A0A9N9HXZ7_9GLOM</name>
<dbReference type="EMBL" id="CAJVPY010009718">
    <property type="protein sequence ID" value="CAG8711716.1"/>
    <property type="molecule type" value="Genomic_DNA"/>
</dbReference>
<reference evidence="1" key="1">
    <citation type="submission" date="2021-06" db="EMBL/GenBank/DDBJ databases">
        <authorList>
            <person name="Kallberg Y."/>
            <person name="Tangrot J."/>
            <person name="Rosling A."/>
        </authorList>
    </citation>
    <scope>NUCLEOTIDE SEQUENCE</scope>
    <source>
        <strain evidence="1">MA453B</strain>
    </source>
</reference>
<keyword evidence="2" id="KW-1185">Reference proteome</keyword>
<dbReference type="AlphaFoldDB" id="A0A9N9HXZ7"/>
<dbReference type="Proteomes" id="UP000789405">
    <property type="component" value="Unassembled WGS sequence"/>
</dbReference>
<organism evidence="1 2">
    <name type="scientific">Dentiscutata erythropus</name>
    <dbReference type="NCBI Taxonomy" id="1348616"/>
    <lineage>
        <taxon>Eukaryota</taxon>
        <taxon>Fungi</taxon>
        <taxon>Fungi incertae sedis</taxon>
        <taxon>Mucoromycota</taxon>
        <taxon>Glomeromycotina</taxon>
        <taxon>Glomeromycetes</taxon>
        <taxon>Diversisporales</taxon>
        <taxon>Gigasporaceae</taxon>
        <taxon>Dentiscutata</taxon>
    </lineage>
</organism>